<accession>A0ABZ3FE40</accession>
<feature type="domain" description="LysM" evidence="2">
    <location>
        <begin position="162"/>
        <end position="211"/>
    </location>
</feature>
<dbReference type="PANTHER" id="PTHR34700:SF4">
    <property type="entry name" value="PHAGE-LIKE ELEMENT PBSX PROTEIN XKDP"/>
    <property type="match status" value="1"/>
</dbReference>
<reference evidence="3 4" key="1">
    <citation type="submission" date="2024-04" db="EMBL/GenBank/DDBJ databases">
        <title>Isolation and characterization of novel acetogenic strains of the genera Terrisporobacter and Acetoanaerobium.</title>
        <authorList>
            <person name="Boeer T."/>
            <person name="Schueler M.A."/>
            <person name="Lueschen A."/>
            <person name="Eysell L."/>
            <person name="Droege J."/>
            <person name="Heinemann M."/>
            <person name="Engelhardt L."/>
            <person name="Basen M."/>
            <person name="Daniel R."/>
        </authorList>
    </citation>
    <scope>NUCLEOTIDE SEQUENCE [LARGE SCALE GENOMIC DNA]</scope>
    <source>
        <strain evidence="3 4">ELB</strain>
    </source>
</reference>
<feature type="compositionally biased region" description="Basic residues" evidence="1">
    <location>
        <begin position="150"/>
        <end position="163"/>
    </location>
</feature>
<evidence type="ECO:0000313" key="3">
    <source>
        <dbReference type="EMBL" id="XAM42035.1"/>
    </source>
</evidence>
<keyword evidence="4" id="KW-1185">Reference proteome</keyword>
<sequence>MKEFWIKKKNGSNLRLPVAPAEFNLSESVNIENENINNLGEVGLYGGNNLQKIELTSFFPKRYHPYCQYKSIKKPYDCVKFIKQPKEKGEPVRLLITGSNINKEFLIESFEYGEKDGTGDVYFTISFIEYKSIKIPKVKKSSSSGSPSKKPSRPSKKPSKNKKYTVKKGDCLWNISKKFYGKGSLYKKIYNANKSKIKNPNRIYPGQVLVIP</sequence>
<dbReference type="Proteomes" id="UP001477947">
    <property type="component" value="Chromosome"/>
</dbReference>
<dbReference type="EMBL" id="CP154622">
    <property type="protein sequence ID" value="XAM42035.1"/>
    <property type="molecule type" value="Genomic_DNA"/>
</dbReference>
<proteinExistence type="predicted"/>
<dbReference type="InterPro" id="IPR018392">
    <property type="entry name" value="LysM"/>
</dbReference>
<gene>
    <name evidence="3" type="ORF">TPELB_23480</name>
</gene>
<dbReference type="InterPro" id="IPR052196">
    <property type="entry name" value="Bact_Kbp"/>
</dbReference>
<feature type="region of interest" description="Disordered" evidence="1">
    <location>
        <begin position="138"/>
        <end position="163"/>
    </location>
</feature>
<dbReference type="PROSITE" id="PS51782">
    <property type="entry name" value="LYSM"/>
    <property type="match status" value="1"/>
</dbReference>
<evidence type="ECO:0000259" key="2">
    <source>
        <dbReference type="PROSITE" id="PS51782"/>
    </source>
</evidence>
<organism evidence="3 4">
    <name type="scientific">Terrisporobacter petrolearius</name>
    <dbReference type="NCBI Taxonomy" id="1460447"/>
    <lineage>
        <taxon>Bacteria</taxon>
        <taxon>Bacillati</taxon>
        <taxon>Bacillota</taxon>
        <taxon>Clostridia</taxon>
        <taxon>Peptostreptococcales</taxon>
        <taxon>Peptostreptococcaceae</taxon>
        <taxon>Terrisporobacter</taxon>
    </lineage>
</organism>
<dbReference type="SMART" id="SM00257">
    <property type="entry name" value="LysM"/>
    <property type="match status" value="1"/>
</dbReference>
<evidence type="ECO:0000313" key="4">
    <source>
        <dbReference type="Proteomes" id="UP001477947"/>
    </source>
</evidence>
<dbReference type="Gene3D" id="3.10.350.10">
    <property type="entry name" value="LysM domain"/>
    <property type="match status" value="1"/>
</dbReference>
<dbReference type="PANTHER" id="PTHR34700">
    <property type="entry name" value="POTASSIUM BINDING PROTEIN KBP"/>
    <property type="match status" value="1"/>
</dbReference>
<protein>
    <recommendedName>
        <fullName evidence="2">LysM domain-containing protein</fullName>
    </recommendedName>
</protein>
<dbReference type="InterPro" id="IPR036779">
    <property type="entry name" value="LysM_dom_sf"/>
</dbReference>
<dbReference type="CDD" id="cd00118">
    <property type="entry name" value="LysM"/>
    <property type="match status" value="1"/>
</dbReference>
<evidence type="ECO:0000256" key="1">
    <source>
        <dbReference type="SAM" id="MobiDB-lite"/>
    </source>
</evidence>
<dbReference type="SUPFAM" id="SSF54106">
    <property type="entry name" value="LysM domain"/>
    <property type="match status" value="1"/>
</dbReference>
<name>A0ABZ3FE40_9FIRM</name>
<dbReference type="Pfam" id="PF01476">
    <property type="entry name" value="LysM"/>
    <property type="match status" value="1"/>
</dbReference>
<dbReference type="RefSeq" id="WP_343337271.1">
    <property type="nucleotide sequence ID" value="NZ_CP154622.1"/>
</dbReference>